<proteinExistence type="predicted"/>
<dbReference type="Proteomes" id="UP001552299">
    <property type="component" value="Unassembled WGS sequence"/>
</dbReference>
<keyword evidence="3" id="KW-1185">Reference proteome</keyword>
<feature type="signal peptide" evidence="1">
    <location>
        <begin position="1"/>
        <end position="28"/>
    </location>
</feature>
<gene>
    <name evidence="2" type="ORF">M5K25_018756</name>
</gene>
<accession>A0ABD0UCX1</accession>
<evidence type="ECO:0000313" key="3">
    <source>
        <dbReference type="Proteomes" id="UP001552299"/>
    </source>
</evidence>
<evidence type="ECO:0000313" key="2">
    <source>
        <dbReference type="EMBL" id="KAL0910679.1"/>
    </source>
</evidence>
<sequence>MVRRFGRHVVGIVIVVGILVSKRFQCAALEHSKVSTACEGWLFPNRHRVVKDSFSPVNGTVSDSATSELVESDLIRSLRVTGVIEMTRQVSTGNSSSLASSASGTLSSDIKSTSLIGRLTRRLIVMLHHIDHFNSHGLFIIFIIIFSYTDLRAAFPLNLQFIAWHKKLFDSWDTIEASFFLG</sequence>
<evidence type="ECO:0000256" key="1">
    <source>
        <dbReference type="SAM" id="SignalP"/>
    </source>
</evidence>
<feature type="chain" id="PRO_5044869017" evidence="1">
    <location>
        <begin position="29"/>
        <end position="182"/>
    </location>
</feature>
<keyword evidence="1" id="KW-0732">Signal</keyword>
<reference evidence="2 3" key="1">
    <citation type="journal article" date="2024" name="Plant Biotechnol. J.">
        <title>Dendrobium thyrsiflorum genome and its molecular insights into genes involved in important horticultural traits.</title>
        <authorList>
            <person name="Chen B."/>
            <person name="Wang J.Y."/>
            <person name="Zheng P.J."/>
            <person name="Li K.L."/>
            <person name="Liang Y.M."/>
            <person name="Chen X.F."/>
            <person name="Zhang C."/>
            <person name="Zhao X."/>
            <person name="He X."/>
            <person name="Zhang G.Q."/>
            <person name="Liu Z.J."/>
            <person name="Xu Q."/>
        </authorList>
    </citation>
    <scope>NUCLEOTIDE SEQUENCE [LARGE SCALE GENOMIC DNA]</scope>
    <source>
        <strain evidence="2">GZMU011</strain>
    </source>
</reference>
<dbReference type="AlphaFoldDB" id="A0ABD0UCX1"/>
<dbReference type="EMBL" id="JANQDX010000015">
    <property type="protein sequence ID" value="KAL0910679.1"/>
    <property type="molecule type" value="Genomic_DNA"/>
</dbReference>
<organism evidence="2 3">
    <name type="scientific">Dendrobium thyrsiflorum</name>
    <name type="common">Pinecone-like raceme dendrobium</name>
    <name type="synonym">Orchid</name>
    <dbReference type="NCBI Taxonomy" id="117978"/>
    <lineage>
        <taxon>Eukaryota</taxon>
        <taxon>Viridiplantae</taxon>
        <taxon>Streptophyta</taxon>
        <taxon>Embryophyta</taxon>
        <taxon>Tracheophyta</taxon>
        <taxon>Spermatophyta</taxon>
        <taxon>Magnoliopsida</taxon>
        <taxon>Liliopsida</taxon>
        <taxon>Asparagales</taxon>
        <taxon>Orchidaceae</taxon>
        <taxon>Epidendroideae</taxon>
        <taxon>Malaxideae</taxon>
        <taxon>Dendrobiinae</taxon>
        <taxon>Dendrobium</taxon>
    </lineage>
</organism>
<protein>
    <submittedName>
        <fullName evidence="2">Uncharacterized protein</fullName>
    </submittedName>
</protein>
<name>A0ABD0UCX1_DENTH</name>
<comment type="caution">
    <text evidence="2">The sequence shown here is derived from an EMBL/GenBank/DDBJ whole genome shotgun (WGS) entry which is preliminary data.</text>
</comment>